<organism evidence="2 3">
    <name type="scientific">Microbacterium trichothecenolyticum</name>
    <name type="common">Aureobacterium trichothecenolyticum</name>
    <dbReference type="NCBI Taxonomy" id="69370"/>
    <lineage>
        <taxon>Bacteria</taxon>
        <taxon>Bacillati</taxon>
        <taxon>Actinomycetota</taxon>
        <taxon>Actinomycetes</taxon>
        <taxon>Micrococcales</taxon>
        <taxon>Microbacteriaceae</taxon>
        <taxon>Microbacterium</taxon>
    </lineage>
</organism>
<keyword evidence="1" id="KW-0472">Membrane</keyword>
<feature type="transmembrane region" description="Helical" evidence="1">
    <location>
        <begin position="28"/>
        <end position="47"/>
    </location>
</feature>
<accession>A0ABU0TTF4</accession>
<feature type="transmembrane region" description="Helical" evidence="1">
    <location>
        <begin position="106"/>
        <end position="126"/>
    </location>
</feature>
<keyword evidence="1" id="KW-1133">Transmembrane helix</keyword>
<protein>
    <submittedName>
        <fullName evidence="2">Membrane protein</fullName>
    </submittedName>
</protein>
<evidence type="ECO:0000313" key="3">
    <source>
        <dbReference type="Proteomes" id="UP001226691"/>
    </source>
</evidence>
<reference evidence="2 3" key="1">
    <citation type="submission" date="2023-07" db="EMBL/GenBank/DDBJ databases">
        <title>Functional and genomic diversity of the sorghum phyllosphere microbiome.</title>
        <authorList>
            <person name="Shade A."/>
        </authorList>
    </citation>
    <scope>NUCLEOTIDE SEQUENCE [LARGE SCALE GENOMIC DNA]</scope>
    <source>
        <strain evidence="2 3">SORGH_AS_1207</strain>
    </source>
</reference>
<evidence type="ECO:0000313" key="2">
    <source>
        <dbReference type="EMBL" id="MDQ1122269.1"/>
    </source>
</evidence>
<keyword evidence="1" id="KW-0812">Transmembrane</keyword>
<dbReference type="EMBL" id="JAUTBF010000001">
    <property type="protein sequence ID" value="MDQ1122269.1"/>
    <property type="molecule type" value="Genomic_DNA"/>
</dbReference>
<evidence type="ECO:0000256" key="1">
    <source>
        <dbReference type="SAM" id="Phobius"/>
    </source>
</evidence>
<dbReference type="Pfam" id="PF07077">
    <property type="entry name" value="DUF1345"/>
    <property type="match status" value="1"/>
</dbReference>
<name>A0ABU0TTF4_MICTR</name>
<comment type="caution">
    <text evidence="2">The sequence shown here is derived from an EMBL/GenBank/DDBJ whole genome shotgun (WGS) entry which is preliminary data.</text>
</comment>
<dbReference type="InterPro" id="IPR009781">
    <property type="entry name" value="DUF1345"/>
</dbReference>
<keyword evidence="3" id="KW-1185">Reference proteome</keyword>
<proteinExistence type="predicted"/>
<dbReference type="Proteomes" id="UP001226691">
    <property type="component" value="Unassembled WGS sequence"/>
</dbReference>
<gene>
    <name evidence="2" type="ORF">QE412_000842</name>
</gene>
<sequence length="130" mass="14119">MTFVGLIGVVLALIRSQQKDPIGSACAILAVVGVVASWAVVNTVYAFKCARMYYLDDTHRFDFDQEEDPSYSDFAYAAFDIGMSYSLSSVTQSSTPSRRVAFGHGLLAYFYGTFVVAVSINLITSLTQSG</sequence>